<comment type="caution">
    <text evidence="2">The sequence shown here is derived from an EMBL/GenBank/DDBJ whole genome shotgun (WGS) entry which is preliminary data.</text>
</comment>
<organism evidence="2 3">
    <name type="scientific">Sphingobium jiangsuense</name>
    <dbReference type="NCBI Taxonomy" id="870476"/>
    <lineage>
        <taxon>Bacteria</taxon>
        <taxon>Pseudomonadati</taxon>
        <taxon>Pseudomonadota</taxon>
        <taxon>Alphaproteobacteria</taxon>
        <taxon>Sphingomonadales</taxon>
        <taxon>Sphingomonadaceae</taxon>
        <taxon>Sphingobium</taxon>
    </lineage>
</organism>
<feature type="signal peptide" evidence="1">
    <location>
        <begin position="1"/>
        <end position="28"/>
    </location>
</feature>
<proteinExistence type="predicted"/>
<dbReference type="InterPro" id="IPR019613">
    <property type="entry name" value="DUF4198"/>
</dbReference>
<feature type="chain" id="PRO_5030829830" description="DUF4198 domain-containing protein" evidence="1">
    <location>
        <begin position="29"/>
        <end position="268"/>
    </location>
</feature>
<accession>A0A7W6BGU4</accession>
<keyword evidence="3" id="KW-1185">Reference proteome</keyword>
<keyword evidence="1" id="KW-0732">Signal</keyword>
<protein>
    <recommendedName>
        <fullName evidence="4">DUF4198 domain-containing protein</fullName>
    </recommendedName>
</protein>
<gene>
    <name evidence="2" type="ORF">GGR43_002458</name>
</gene>
<evidence type="ECO:0008006" key="4">
    <source>
        <dbReference type="Google" id="ProtNLM"/>
    </source>
</evidence>
<dbReference type="Pfam" id="PF10670">
    <property type="entry name" value="DUF4198"/>
    <property type="match status" value="1"/>
</dbReference>
<evidence type="ECO:0000313" key="2">
    <source>
        <dbReference type="EMBL" id="MBB3926735.1"/>
    </source>
</evidence>
<dbReference type="RefSeq" id="WP_188072246.1">
    <property type="nucleotide sequence ID" value="NZ_BSPS01000012.1"/>
</dbReference>
<dbReference type="EMBL" id="JACIDT010000008">
    <property type="protein sequence ID" value="MBB3926735.1"/>
    <property type="molecule type" value="Genomic_DNA"/>
</dbReference>
<evidence type="ECO:0000256" key="1">
    <source>
        <dbReference type="SAM" id="SignalP"/>
    </source>
</evidence>
<dbReference type="AlphaFoldDB" id="A0A7W6BGU4"/>
<name>A0A7W6BGU4_9SPHN</name>
<evidence type="ECO:0000313" key="3">
    <source>
        <dbReference type="Proteomes" id="UP000571950"/>
    </source>
</evidence>
<sequence>MNPLFPRTRFGFLAASALVLAGGVPAQAHTSYMLPNIFTANTEEHVTVESAFTEKFFQPELAVDSVDFHVILPDGSRAEFETVSKHRQVVILESPLKQDGTYRFTTGVRRGRVGKTALVDGKWQPVRGDAAPAGATQVRTSQTETVADAYVTRKGPTRAPVDRQIGRLAIQPVTHPNDIYLDGKFDLKILFDGKPLADQLVVIDRAGADYDEVKFHQELKTGPDGGLSLKFDKAGVYEIMTRHRADAPAGSQTDERSYTTSLTFEVQR</sequence>
<reference evidence="2 3" key="1">
    <citation type="submission" date="2020-08" db="EMBL/GenBank/DDBJ databases">
        <title>Genomic Encyclopedia of Type Strains, Phase IV (KMG-IV): sequencing the most valuable type-strain genomes for metagenomic binning, comparative biology and taxonomic classification.</title>
        <authorList>
            <person name="Goeker M."/>
        </authorList>
    </citation>
    <scope>NUCLEOTIDE SEQUENCE [LARGE SCALE GENOMIC DNA]</scope>
    <source>
        <strain evidence="2 3">DSM 26189</strain>
    </source>
</reference>
<dbReference type="Proteomes" id="UP000571950">
    <property type="component" value="Unassembled WGS sequence"/>
</dbReference>